<dbReference type="GO" id="GO:0045259">
    <property type="term" value="C:proton-transporting ATP synthase complex"/>
    <property type="evidence" value="ECO:0007669"/>
    <property type="project" value="UniProtKB-KW"/>
</dbReference>
<keyword evidence="6 8" id="KW-0139">CF(1)</keyword>
<evidence type="ECO:0000313" key="10">
    <source>
        <dbReference type="Proteomes" id="UP000532440"/>
    </source>
</evidence>
<keyword evidence="3 8" id="KW-0375">Hydrogen ion transport</keyword>
<dbReference type="PANTHER" id="PTHR11910">
    <property type="entry name" value="ATP SYNTHASE DELTA CHAIN"/>
    <property type="match status" value="1"/>
</dbReference>
<reference evidence="9 10" key="1">
    <citation type="submission" date="2020-08" db="EMBL/GenBank/DDBJ databases">
        <title>Genomic Encyclopedia of Type Strains, Phase IV (KMG-IV): sequencing the most valuable type-strain genomes for metagenomic binning, comparative biology and taxonomic classification.</title>
        <authorList>
            <person name="Goeker M."/>
        </authorList>
    </citation>
    <scope>NUCLEOTIDE SEQUENCE [LARGE SCALE GENOMIC DNA]</scope>
    <source>
        <strain evidence="9 10">DSM 29781</strain>
    </source>
</reference>
<keyword evidence="10" id="KW-1185">Reference proteome</keyword>
<proteinExistence type="inferred from homology"/>
<dbReference type="Gene3D" id="1.10.520.20">
    <property type="entry name" value="N-terminal domain of the delta subunit of the F1F0-ATP synthase"/>
    <property type="match status" value="1"/>
</dbReference>
<evidence type="ECO:0000256" key="6">
    <source>
        <dbReference type="ARBA" id="ARBA00023196"/>
    </source>
</evidence>
<organism evidence="9 10">
    <name type="scientific">Quisquiliibacterium transsilvanicum</name>
    <dbReference type="NCBI Taxonomy" id="1549638"/>
    <lineage>
        <taxon>Bacteria</taxon>
        <taxon>Pseudomonadati</taxon>
        <taxon>Pseudomonadota</taxon>
        <taxon>Betaproteobacteria</taxon>
        <taxon>Burkholderiales</taxon>
        <taxon>Burkholderiaceae</taxon>
        <taxon>Quisquiliibacterium</taxon>
    </lineage>
</organism>
<comment type="function">
    <text evidence="8">This protein is part of the stalk that links CF(0) to CF(1). It either transmits conformational changes from CF(0) to CF(1) or is implicated in proton conduction.</text>
</comment>
<dbReference type="AlphaFoldDB" id="A0A7W8HIE7"/>
<keyword evidence="7 8" id="KW-0066">ATP synthesis</keyword>
<evidence type="ECO:0000256" key="7">
    <source>
        <dbReference type="ARBA" id="ARBA00023310"/>
    </source>
</evidence>
<dbReference type="GO" id="GO:0046933">
    <property type="term" value="F:proton-transporting ATP synthase activity, rotational mechanism"/>
    <property type="evidence" value="ECO:0007669"/>
    <property type="project" value="UniProtKB-UniRule"/>
</dbReference>
<accession>A0A7W8HIE7</accession>
<comment type="subcellular location">
    <subcellularLocation>
        <location evidence="8">Cell membrane</location>
        <topology evidence="8">Peripheral membrane protein</topology>
    </subcellularLocation>
    <subcellularLocation>
        <location evidence="1">Membrane</location>
    </subcellularLocation>
</comment>
<comment type="caution">
    <text evidence="9">The sequence shown here is derived from an EMBL/GenBank/DDBJ whole genome shotgun (WGS) entry which is preliminary data.</text>
</comment>
<dbReference type="NCBIfam" id="NF004402">
    <property type="entry name" value="PRK05758.2-2"/>
    <property type="match status" value="1"/>
</dbReference>
<evidence type="ECO:0000256" key="1">
    <source>
        <dbReference type="ARBA" id="ARBA00004370"/>
    </source>
</evidence>
<dbReference type="SUPFAM" id="SSF47928">
    <property type="entry name" value="N-terminal domain of the delta subunit of the F1F0-ATP synthase"/>
    <property type="match status" value="1"/>
</dbReference>
<keyword evidence="5 8" id="KW-0472">Membrane</keyword>
<dbReference type="GO" id="GO:0005886">
    <property type="term" value="C:plasma membrane"/>
    <property type="evidence" value="ECO:0007669"/>
    <property type="project" value="UniProtKB-SubCell"/>
</dbReference>
<evidence type="ECO:0000256" key="2">
    <source>
        <dbReference type="ARBA" id="ARBA00022448"/>
    </source>
</evidence>
<evidence type="ECO:0000256" key="5">
    <source>
        <dbReference type="ARBA" id="ARBA00023136"/>
    </source>
</evidence>
<keyword evidence="8" id="KW-1003">Cell membrane</keyword>
<dbReference type="EMBL" id="JACHGB010000005">
    <property type="protein sequence ID" value="MBB5272642.1"/>
    <property type="molecule type" value="Genomic_DNA"/>
</dbReference>
<evidence type="ECO:0000256" key="8">
    <source>
        <dbReference type="HAMAP-Rule" id="MF_01416"/>
    </source>
</evidence>
<dbReference type="InterPro" id="IPR000711">
    <property type="entry name" value="ATPase_OSCP/dsu"/>
</dbReference>
<evidence type="ECO:0000313" key="9">
    <source>
        <dbReference type="EMBL" id="MBB5272642.1"/>
    </source>
</evidence>
<evidence type="ECO:0000256" key="4">
    <source>
        <dbReference type="ARBA" id="ARBA00023065"/>
    </source>
</evidence>
<comment type="function">
    <text evidence="8">F(1)F(0) ATP synthase produces ATP from ADP in the presence of a proton or sodium gradient. F-type ATPases consist of two structural domains, F(1) containing the extramembraneous catalytic core and F(0) containing the membrane proton channel, linked together by a central stalk and a peripheral stalk. During catalysis, ATP synthesis in the catalytic domain of F(1) is coupled via a rotary mechanism of the central stalk subunits to proton translocation.</text>
</comment>
<protein>
    <recommendedName>
        <fullName evidence="8">ATP synthase subunit delta</fullName>
    </recommendedName>
    <alternativeName>
        <fullName evidence="8">ATP synthase F(1) sector subunit delta</fullName>
    </alternativeName>
    <alternativeName>
        <fullName evidence="8">F-type ATPase subunit delta</fullName>
        <shortName evidence="8">F-ATPase subunit delta</shortName>
    </alternativeName>
</protein>
<dbReference type="NCBIfam" id="TIGR01145">
    <property type="entry name" value="ATP_synt_delta"/>
    <property type="match status" value="1"/>
</dbReference>
<dbReference type="HAMAP" id="MF_01416">
    <property type="entry name" value="ATP_synth_delta_bact"/>
    <property type="match status" value="1"/>
</dbReference>
<name>A0A7W8HIE7_9BURK</name>
<keyword evidence="2 8" id="KW-0813">Transport</keyword>
<keyword evidence="4 8" id="KW-0406">Ion transport</keyword>
<dbReference type="PRINTS" id="PR00125">
    <property type="entry name" value="ATPASEDELTA"/>
</dbReference>
<dbReference type="InterPro" id="IPR026015">
    <property type="entry name" value="ATP_synth_OSCP/delta_N_sf"/>
</dbReference>
<dbReference type="Proteomes" id="UP000532440">
    <property type="component" value="Unassembled WGS sequence"/>
</dbReference>
<dbReference type="RefSeq" id="WP_183968363.1">
    <property type="nucleotide sequence ID" value="NZ_BAABEW010000012.1"/>
</dbReference>
<dbReference type="Pfam" id="PF00213">
    <property type="entry name" value="OSCP"/>
    <property type="match status" value="1"/>
</dbReference>
<comment type="similarity">
    <text evidence="8">Belongs to the ATPase delta chain family.</text>
</comment>
<sequence>MAESLTIARPYAEAAFKIARDAGALPAWSDALGRLAAVASSKAAQELVGNPRLTVAQVASVVADTAGQLLPDQHNFVRVLAENERMTVLPEIAEQFEALRNAHEGVLDAHVSSAFPLSEAQLAEVTGTLQSRYGRQVKVGVSIDPDLIGGVSIRIGDEVIDTSVRGKLAQLASALKV</sequence>
<evidence type="ECO:0000256" key="3">
    <source>
        <dbReference type="ARBA" id="ARBA00022781"/>
    </source>
</evidence>
<gene>
    <name evidence="8" type="primary">atpH</name>
    <name evidence="9" type="ORF">HNQ70_002665</name>
</gene>